<dbReference type="HOGENOM" id="CLU_2252046_0_0_1"/>
<evidence type="ECO:0000313" key="3">
    <source>
        <dbReference type="Proteomes" id="UP000054248"/>
    </source>
</evidence>
<dbReference type="EMBL" id="KN822949">
    <property type="protein sequence ID" value="KIO33220.1"/>
    <property type="molecule type" value="Genomic_DNA"/>
</dbReference>
<name>A0A0C3QKV3_9AGAM</name>
<accession>A0A0C3QKV3</accession>
<dbReference type="AlphaFoldDB" id="A0A0C3QKV3"/>
<proteinExistence type="predicted"/>
<organism evidence="2 3">
    <name type="scientific">Tulasnella calospora MUT 4182</name>
    <dbReference type="NCBI Taxonomy" id="1051891"/>
    <lineage>
        <taxon>Eukaryota</taxon>
        <taxon>Fungi</taxon>
        <taxon>Dikarya</taxon>
        <taxon>Basidiomycota</taxon>
        <taxon>Agaricomycotina</taxon>
        <taxon>Agaricomycetes</taxon>
        <taxon>Cantharellales</taxon>
        <taxon>Tulasnellaceae</taxon>
        <taxon>Tulasnella</taxon>
    </lineage>
</organism>
<sequence>MMRMFALFHTELFTFRVGTATLEALKVNYVLKRPSGKNVHQFFMKPKRGRPDVGGSRLLKKKKTSHWVLGAPRRMRGRTAVKIWKGNIDYPLLEKVSEGSLGDT</sequence>
<feature type="signal peptide" evidence="1">
    <location>
        <begin position="1"/>
        <end position="20"/>
    </location>
</feature>
<reference evidence="2 3" key="1">
    <citation type="submission" date="2014-04" db="EMBL/GenBank/DDBJ databases">
        <authorList>
            <consortium name="DOE Joint Genome Institute"/>
            <person name="Kuo A."/>
            <person name="Girlanda M."/>
            <person name="Perotto S."/>
            <person name="Kohler A."/>
            <person name="Nagy L.G."/>
            <person name="Floudas D."/>
            <person name="Copeland A."/>
            <person name="Barry K.W."/>
            <person name="Cichocki N."/>
            <person name="Veneault-Fourrey C."/>
            <person name="LaButti K."/>
            <person name="Lindquist E.A."/>
            <person name="Lipzen A."/>
            <person name="Lundell T."/>
            <person name="Morin E."/>
            <person name="Murat C."/>
            <person name="Sun H."/>
            <person name="Tunlid A."/>
            <person name="Henrissat B."/>
            <person name="Grigoriev I.V."/>
            <person name="Hibbett D.S."/>
            <person name="Martin F."/>
            <person name="Nordberg H.P."/>
            <person name="Cantor M.N."/>
            <person name="Hua S.X."/>
        </authorList>
    </citation>
    <scope>NUCLEOTIDE SEQUENCE [LARGE SCALE GENOMIC DNA]</scope>
    <source>
        <strain evidence="2 3">MUT 4182</strain>
    </source>
</reference>
<protein>
    <submittedName>
        <fullName evidence="2">Uncharacterized protein</fullName>
    </submittedName>
</protein>
<keyword evidence="3" id="KW-1185">Reference proteome</keyword>
<dbReference type="Proteomes" id="UP000054248">
    <property type="component" value="Unassembled WGS sequence"/>
</dbReference>
<evidence type="ECO:0000256" key="1">
    <source>
        <dbReference type="SAM" id="SignalP"/>
    </source>
</evidence>
<keyword evidence="1" id="KW-0732">Signal</keyword>
<reference evidence="3" key="2">
    <citation type="submission" date="2015-01" db="EMBL/GenBank/DDBJ databases">
        <title>Evolutionary Origins and Diversification of the Mycorrhizal Mutualists.</title>
        <authorList>
            <consortium name="DOE Joint Genome Institute"/>
            <consortium name="Mycorrhizal Genomics Consortium"/>
            <person name="Kohler A."/>
            <person name="Kuo A."/>
            <person name="Nagy L.G."/>
            <person name="Floudas D."/>
            <person name="Copeland A."/>
            <person name="Barry K.W."/>
            <person name="Cichocki N."/>
            <person name="Veneault-Fourrey C."/>
            <person name="LaButti K."/>
            <person name="Lindquist E.A."/>
            <person name="Lipzen A."/>
            <person name="Lundell T."/>
            <person name="Morin E."/>
            <person name="Murat C."/>
            <person name="Riley R."/>
            <person name="Ohm R."/>
            <person name="Sun H."/>
            <person name="Tunlid A."/>
            <person name="Henrissat B."/>
            <person name="Grigoriev I.V."/>
            <person name="Hibbett D.S."/>
            <person name="Martin F."/>
        </authorList>
    </citation>
    <scope>NUCLEOTIDE SEQUENCE [LARGE SCALE GENOMIC DNA]</scope>
    <source>
        <strain evidence="3">MUT 4182</strain>
    </source>
</reference>
<evidence type="ECO:0000313" key="2">
    <source>
        <dbReference type="EMBL" id="KIO33220.1"/>
    </source>
</evidence>
<gene>
    <name evidence="2" type="ORF">M407DRAFT_17784</name>
</gene>
<feature type="chain" id="PRO_5002177491" evidence="1">
    <location>
        <begin position="21"/>
        <end position="104"/>
    </location>
</feature>